<dbReference type="STRING" id="1178516.AWR27_05235"/>
<name>A0A1P9WTS7_9BACT</name>
<reference evidence="2 3" key="1">
    <citation type="submission" date="2016-01" db="EMBL/GenBank/DDBJ databases">
        <authorList>
            <person name="Oliw E.H."/>
        </authorList>
    </citation>
    <scope>NUCLEOTIDE SEQUENCE [LARGE SCALE GENOMIC DNA]</scope>
    <source>
        <strain evidence="2 3">DY10</strain>
    </source>
</reference>
<sequence>MTRTLRSLLCAASAAVSSLTAHAQDPQFSQFYANPIYHNPAFAGGSGAGRLIANYRMQWPALDARYRTAAFSFDTYDEDTRVGLGVQAISDWQSTVFQTTQLSGIGSWMLPIMQDNDREARVVFGLQASYIGSRFDPAGMTFADQYAVGGLVNVVSADPLAMGGALSKHSADFSGGILFEHDLGDDKAKYWAGLAVHHIYRSQLRGDWLGQRISGMAGLRIPFTGGRGLWNKGLVHQQNRDRSVSLTTHLRQQGNNLQLDTGFNLTYSPLMVGVWYRGIPIRRLDKTFQNDALIGIVGFQFDRFLVEYSYDITVSPLRFATGGAHELSIWYGLDSLFQFSSTKNRSARRQRRCQHF</sequence>
<protein>
    <recommendedName>
        <fullName evidence="4">Type IX secretion system membrane protein PorP/SprF</fullName>
    </recommendedName>
</protein>
<keyword evidence="3" id="KW-1185">Reference proteome</keyword>
<dbReference type="NCBIfam" id="TIGR03519">
    <property type="entry name" value="T9SS_PorP_fam"/>
    <property type="match status" value="1"/>
</dbReference>
<feature type="signal peptide" evidence="1">
    <location>
        <begin position="1"/>
        <end position="23"/>
    </location>
</feature>
<dbReference type="Pfam" id="PF11751">
    <property type="entry name" value="PorP_SprF"/>
    <property type="match status" value="1"/>
</dbReference>
<proteinExistence type="predicted"/>
<evidence type="ECO:0008006" key="4">
    <source>
        <dbReference type="Google" id="ProtNLM"/>
    </source>
</evidence>
<dbReference type="KEGG" id="smon:AWR27_05235"/>
<gene>
    <name evidence="2" type="ORF">AWR27_05235</name>
</gene>
<feature type="chain" id="PRO_5011958764" description="Type IX secretion system membrane protein PorP/SprF" evidence="1">
    <location>
        <begin position="24"/>
        <end position="356"/>
    </location>
</feature>
<keyword evidence="1" id="KW-0732">Signal</keyword>
<evidence type="ECO:0000313" key="3">
    <source>
        <dbReference type="Proteomes" id="UP000187941"/>
    </source>
</evidence>
<organism evidence="2 3">
    <name type="scientific">Spirosoma montaniterrae</name>
    <dbReference type="NCBI Taxonomy" id="1178516"/>
    <lineage>
        <taxon>Bacteria</taxon>
        <taxon>Pseudomonadati</taxon>
        <taxon>Bacteroidota</taxon>
        <taxon>Cytophagia</taxon>
        <taxon>Cytophagales</taxon>
        <taxon>Cytophagaceae</taxon>
        <taxon>Spirosoma</taxon>
    </lineage>
</organism>
<dbReference type="Proteomes" id="UP000187941">
    <property type="component" value="Chromosome"/>
</dbReference>
<dbReference type="OrthoDB" id="1186563at2"/>
<dbReference type="AlphaFoldDB" id="A0A1P9WTS7"/>
<evidence type="ECO:0000313" key="2">
    <source>
        <dbReference type="EMBL" id="AQG78781.1"/>
    </source>
</evidence>
<accession>A0A1P9WTS7</accession>
<dbReference type="EMBL" id="CP014263">
    <property type="protein sequence ID" value="AQG78781.1"/>
    <property type="molecule type" value="Genomic_DNA"/>
</dbReference>
<dbReference type="InterPro" id="IPR019861">
    <property type="entry name" value="PorP/SprF_Bacteroidetes"/>
</dbReference>
<evidence type="ECO:0000256" key="1">
    <source>
        <dbReference type="SAM" id="SignalP"/>
    </source>
</evidence>
<dbReference type="RefSeq" id="WP_077130224.1">
    <property type="nucleotide sequence ID" value="NZ_CP014263.1"/>
</dbReference>